<sequence>MIRVFTIQYHPGAIKDLKKISIQWQVKIKRAIKDLCSNPYRGKKLQGELDNLYAIRIWPYRVIYKIHKQEIKIIILHIGHRQGVYS</sequence>
<evidence type="ECO:0000256" key="2">
    <source>
        <dbReference type="ARBA" id="ARBA00022649"/>
    </source>
</evidence>
<reference evidence="3 4" key="1">
    <citation type="journal article" date="2016" name="Nat. Commun.">
        <title>Thousands of microbial genomes shed light on interconnected biogeochemical processes in an aquifer system.</title>
        <authorList>
            <person name="Anantharaman K."/>
            <person name="Brown C.T."/>
            <person name="Hug L.A."/>
            <person name="Sharon I."/>
            <person name="Castelle C.J."/>
            <person name="Probst A.J."/>
            <person name="Thomas B.C."/>
            <person name="Singh A."/>
            <person name="Wilkins M.J."/>
            <person name="Karaoz U."/>
            <person name="Brodie E.L."/>
            <person name="Williams K.H."/>
            <person name="Hubbard S.S."/>
            <person name="Banfield J.F."/>
        </authorList>
    </citation>
    <scope>NUCLEOTIDE SEQUENCE [LARGE SCALE GENOMIC DNA]</scope>
</reference>
<dbReference type="Proteomes" id="UP000177614">
    <property type="component" value="Unassembled WGS sequence"/>
</dbReference>
<name>A0A1F4XKB7_9BACT</name>
<evidence type="ECO:0000313" key="4">
    <source>
        <dbReference type="Proteomes" id="UP000177614"/>
    </source>
</evidence>
<proteinExistence type="inferred from homology"/>
<comment type="caution">
    <text evidence="3">The sequence shown here is derived from an EMBL/GenBank/DDBJ whole genome shotgun (WGS) entry which is preliminary data.</text>
</comment>
<comment type="similarity">
    <text evidence="1">Belongs to the RelE toxin family.</text>
</comment>
<evidence type="ECO:0000256" key="1">
    <source>
        <dbReference type="ARBA" id="ARBA00006226"/>
    </source>
</evidence>
<protein>
    <recommendedName>
        <fullName evidence="5">Addiction module toxin RelE</fullName>
    </recommendedName>
</protein>
<accession>A0A1F4XKB7</accession>
<dbReference type="AlphaFoldDB" id="A0A1F4XKB7"/>
<dbReference type="PANTHER" id="PTHR35601">
    <property type="entry name" value="TOXIN RELE"/>
    <property type="match status" value="1"/>
</dbReference>
<dbReference type="Pfam" id="PF05016">
    <property type="entry name" value="ParE_toxin"/>
    <property type="match status" value="1"/>
</dbReference>
<organism evidence="3 4">
    <name type="scientific">Candidatus Abawacabacteria bacterium RBG_16_42_10</name>
    <dbReference type="NCBI Taxonomy" id="1817814"/>
    <lineage>
        <taxon>Bacteria</taxon>
        <taxon>Candidatus Abawacaibacteriota</taxon>
    </lineage>
</organism>
<dbReference type="PANTHER" id="PTHR35601:SF1">
    <property type="entry name" value="TOXIN RELE"/>
    <property type="match status" value="1"/>
</dbReference>
<gene>
    <name evidence="3" type="ORF">A2V81_02805</name>
</gene>
<dbReference type="Gene3D" id="3.30.2310.20">
    <property type="entry name" value="RelE-like"/>
    <property type="match status" value="1"/>
</dbReference>
<dbReference type="EMBL" id="MEWR01000011">
    <property type="protein sequence ID" value="OGC82058.1"/>
    <property type="molecule type" value="Genomic_DNA"/>
</dbReference>
<dbReference type="InterPro" id="IPR007712">
    <property type="entry name" value="RelE/ParE_toxin"/>
</dbReference>
<evidence type="ECO:0008006" key="5">
    <source>
        <dbReference type="Google" id="ProtNLM"/>
    </source>
</evidence>
<dbReference type="InterPro" id="IPR035093">
    <property type="entry name" value="RelE/ParE_toxin_dom_sf"/>
</dbReference>
<dbReference type="STRING" id="1817814.A2V81_02805"/>
<keyword evidence="2" id="KW-1277">Toxin-antitoxin system</keyword>
<evidence type="ECO:0000313" key="3">
    <source>
        <dbReference type="EMBL" id="OGC82058.1"/>
    </source>
</evidence>
<dbReference type="NCBIfam" id="TIGR02385">
    <property type="entry name" value="RelE_StbE"/>
    <property type="match status" value="1"/>
</dbReference>
<dbReference type="SUPFAM" id="SSF143011">
    <property type="entry name" value="RelE-like"/>
    <property type="match status" value="1"/>
</dbReference>